<dbReference type="EC" id="4.1.99.12" evidence="4 12"/>
<comment type="pathway">
    <text evidence="2 12 13">Cofactor biosynthesis; riboflavin biosynthesis; 2-hydroxy-3-oxobutyl phosphate from D-ribulose 5-phosphate: step 1/1.</text>
</comment>
<dbReference type="SUPFAM" id="SSF55821">
    <property type="entry name" value="YrdC/RibB"/>
    <property type="match status" value="1"/>
</dbReference>
<dbReference type="EMBL" id="PYMJ01000040">
    <property type="protein sequence ID" value="PSU44881.1"/>
    <property type="molecule type" value="Genomic_DNA"/>
</dbReference>
<evidence type="ECO:0000256" key="7">
    <source>
        <dbReference type="ARBA" id="ARBA00022723"/>
    </source>
</evidence>
<evidence type="ECO:0000256" key="11">
    <source>
        <dbReference type="ARBA" id="ARBA00060730"/>
    </source>
</evidence>
<comment type="subunit">
    <text evidence="3 12 13">Homodimer.</text>
</comment>
<comment type="caution">
    <text evidence="14">The sequence shown here is derived from an EMBL/GenBank/DDBJ whole genome shotgun (WGS) entry which is preliminary data.</text>
</comment>
<dbReference type="InterPro" id="IPR000422">
    <property type="entry name" value="DHBP_synthase_RibB"/>
</dbReference>
<dbReference type="NCBIfam" id="TIGR00506">
    <property type="entry name" value="ribB"/>
    <property type="match status" value="1"/>
</dbReference>
<keyword evidence="6 12" id="KW-0686">Riboflavin biosynthesis</keyword>
<keyword evidence="15" id="KW-1185">Reference proteome</keyword>
<evidence type="ECO:0000256" key="13">
    <source>
        <dbReference type="RuleBase" id="RU003843"/>
    </source>
</evidence>
<dbReference type="HAMAP" id="MF_00180">
    <property type="entry name" value="RibB"/>
    <property type="match status" value="1"/>
</dbReference>
<feature type="binding site" evidence="12">
    <location>
        <position position="153"/>
    </location>
    <ligand>
        <name>Mg(2+)</name>
        <dbReference type="ChEBI" id="CHEBI:18420"/>
        <label>2</label>
    </ligand>
</feature>
<dbReference type="GO" id="GO:0000287">
    <property type="term" value="F:magnesium ion binding"/>
    <property type="evidence" value="ECO:0007669"/>
    <property type="project" value="UniProtKB-UniRule"/>
</dbReference>
<evidence type="ECO:0000313" key="14">
    <source>
        <dbReference type="EMBL" id="PSU44881.1"/>
    </source>
</evidence>
<dbReference type="RefSeq" id="WP_107245222.1">
    <property type="nucleotide sequence ID" value="NZ_JAKJUA010000037.1"/>
</dbReference>
<evidence type="ECO:0000256" key="8">
    <source>
        <dbReference type="ARBA" id="ARBA00022842"/>
    </source>
</evidence>
<evidence type="ECO:0000313" key="15">
    <source>
        <dbReference type="Proteomes" id="UP000240987"/>
    </source>
</evidence>
<evidence type="ECO:0000256" key="10">
    <source>
        <dbReference type="ARBA" id="ARBA00023239"/>
    </source>
</evidence>
<dbReference type="Proteomes" id="UP000240987">
    <property type="component" value="Unassembled WGS sequence"/>
</dbReference>
<evidence type="ECO:0000256" key="4">
    <source>
        <dbReference type="ARBA" id="ARBA00012153"/>
    </source>
</evidence>
<dbReference type="UniPathway" id="UPA00275">
    <property type="reaction ID" value="UER00399"/>
</dbReference>
<dbReference type="Pfam" id="PF00926">
    <property type="entry name" value="DHBP_synthase"/>
    <property type="match status" value="1"/>
</dbReference>
<comment type="similarity">
    <text evidence="11 12 13">Belongs to the DHBP synthase family.</text>
</comment>
<dbReference type="GO" id="GO:0030145">
    <property type="term" value="F:manganese ion binding"/>
    <property type="evidence" value="ECO:0007669"/>
    <property type="project" value="UniProtKB-UniRule"/>
</dbReference>
<keyword evidence="10 12" id="KW-0456">Lyase</keyword>
<comment type="function">
    <text evidence="1 12 13">Catalyzes the conversion of D-ribulose 5-phosphate to formate and 3,4-dihydroxy-2-butanone 4-phosphate.</text>
</comment>
<dbReference type="OrthoDB" id="9793111at2"/>
<comment type="catalytic activity">
    <reaction evidence="12 13">
        <text>D-ribulose 5-phosphate = (2S)-2-hydroxy-3-oxobutyl phosphate + formate + H(+)</text>
        <dbReference type="Rhea" id="RHEA:18457"/>
        <dbReference type="ChEBI" id="CHEBI:15378"/>
        <dbReference type="ChEBI" id="CHEBI:15740"/>
        <dbReference type="ChEBI" id="CHEBI:58121"/>
        <dbReference type="ChEBI" id="CHEBI:58830"/>
        <dbReference type="EC" id="4.1.99.12"/>
    </reaction>
</comment>
<dbReference type="GO" id="GO:0008686">
    <property type="term" value="F:3,4-dihydroxy-2-butanone-4-phosphate synthase activity"/>
    <property type="evidence" value="ECO:0007669"/>
    <property type="project" value="UniProtKB-UniRule"/>
</dbReference>
<feature type="binding site" evidence="12">
    <location>
        <position position="38"/>
    </location>
    <ligand>
        <name>Mg(2+)</name>
        <dbReference type="ChEBI" id="CHEBI:18420"/>
        <label>1</label>
    </ligand>
</feature>
<evidence type="ECO:0000256" key="12">
    <source>
        <dbReference type="HAMAP-Rule" id="MF_00180"/>
    </source>
</evidence>
<feature type="binding site" evidence="12">
    <location>
        <position position="38"/>
    </location>
    <ligand>
        <name>Mg(2+)</name>
        <dbReference type="ChEBI" id="CHEBI:18420"/>
        <label>2</label>
    </ligand>
</feature>
<name>A0A2T3J816_9GAMM</name>
<sequence>MNQSLLTPYGTAFERVEAGLTAIREGRGVLVVDDEDRENEGDIIFAAETLTSEQMALMIRECSGIVCLCLTDERVKQLELPMMVENNTSANETGFTVTIEAAKGVTTGVSAADRVTTIKTAIADGAVPADLNHPGHVFPLKANADGVLGRRGHTEATIDLMRLSGLKPYGVLCELTNIDGTMARLPEVIVFGKKFNMPVLTIEDLAAYRLAKESNTAMNAKEDVAVA</sequence>
<evidence type="ECO:0000256" key="2">
    <source>
        <dbReference type="ARBA" id="ARBA00004904"/>
    </source>
</evidence>
<comment type="cofactor">
    <cofactor evidence="12 13">
        <name>Mg(2+)</name>
        <dbReference type="ChEBI" id="CHEBI:18420"/>
    </cofactor>
    <cofactor evidence="12 13">
        <name>Mn(2+)</name>
        <dbReference type="ChEBI" id="CHEBI:29035"/>
    </cofactor>
    <text evidence="12 13">Binds 2 divalent metal cations per subunit. Magnesium or manganese.</text>
</comment>
<evidence type="ECO:0000256" key="9">
    <source>
        <dbReference type="ARBA" id="ARBA00023211"/>
    </source>
</evidence>
<keyword evidence="7 12" id="KW-0479">Metal-binding</keyword>
<dbReference type="AlphaFoldDB" id="A0A2T3J816"/>
<dbReference type="PANTHER" id="PTHR21327">
    <property type="entry name" value="GTP CYCLOHYDROLASE II-RELATED"/>
    <property type="match status" value="1"/>
</dbReference>
<dbReference type="Gene3D" id="3.90.870.10">
    <property type="entry name" value="DHBP synthase"/>
    <property type="match status" value="1"/>
</dbReference>
<keyword evidence="8 12" id="KW-0460">Magnesium</keyword>
<dbReference type="FunFam" id="3.90.870.10:FF:000002">
    <property type="entry name" value="3,4-dihydroxy-2-butanone 4-phosphate synthase"/>
    <property type="match status" value="1"/>
</dbReference>
<feature type="binding site" evidence="12">
    <location>
        <begin position="37"/>
        <end position="38"/>
    </location>
    <ligand>
        <name>D-ribulose 5-phosphate</name>
        <dbReference type="ChEBI" id="CHEBI:58121"/>
    </ligand>
</feature>
<evidence type="ECO:0000256" key="5">
    <source>
        <dbReference type="ARBA" id="ARBA00018836"/>
    </source>
</evidence>
<dbReference type="GO" id="GO:0009231">
    <property type="term" value="P:riboflavin biosynthetic process"/>
    <property type="evidence" value="ECO:0007669"/>
    <property type="project" value="UniProtKB-UniRule"/>
</dbReference>
<accession>A0A2T3J816</accession>
<protein>
    <recommendedName>
        <fullName evidence="5 12">3,4-dihydroxy-2-butanone 4-phosphate synthase</fullName>
        <shortName evidence="12 13">DHBP synthase</shortName>
        <ecNumber evidence="4 12">4.1.99.12</ecNumber>
    </recommendedName>
</protein>
<dbReference type="InterPro" id="IPR017945">
    <property type="entry name" value="DHBP_synth_RibB-like_a/b_dom"/>
</dbReference>
<reference evidence="14 15" key="1">
    <citation type="submission" date="2018-01" db="EMBL/GenBank/DDBJ databases">
        <title>Whole genome sequencing of Histamine producing bacteria.</title>
        <authorList>
            <person name="Butler K."/>
        </authorList>
    </citation>
    <scope>NUCLEOTIDE SEQUENCE [LARGE SCALE GENOMIC DNA]</scope>
    <source>
        <strain evidence="14 15">JCM 12947</strain>
    </source>
</reference>
<gene>
    <name evidence="12 14" type="primary">ribB</name>
    <name evidence="14" type="ORF">C9J12_25210</name>
</gene>
<evidence type="ECO:0000256" key="1">
    <source>
        <dbReference type="ARBA" id="ARBA00002284"/>
    </source>
</evidence>
<dbReference type="GO" id="GO:0005829">
    <property type="term" value="C:cytosol"/>
    <property type="evidence" value="ECO:0007669"/>
    <property type="project" value="UniProtKB-ARBA"/>
</dbReference>
<feature type="site" description="Essential for catalytic activity" evidence="12">
    <location>
        <position position="136"/>
    </location>
</feature>
<feature type="binding site" evidence="12">
    <location>
        <begin position="150"/>
        <end position="154"/>
    </location>
    <ligand>
        <name>D-ribulose 5-phosphate</name>
        <dbReference type="ChEBI" id="CHEBI:58121"/>
    </ligand>
</feature>
<organism evidence="14 15">
    <name type="scientific">Photobacterium frigidiphilum</name>
    <dbReference type="NCBI Taxonomy" id="264736"/>
    <lineage>
        <taxon>Bacteria</taxon>
        <taxon>Pseudomonadati</taxon>
        <taxon>Pseudomonadota</taxon>
        <taxon>Gammaproteobacteria</taxon>
        <taxon>Vibrionales</taxon>
        <taxon>Vibrionaceae</taxon>
        <taxon>Photobacterium</taxon>
    </lineage>
</organism>
<feature type="binding site" evidence="12">
    <location>
        <position position="42"/>
    </location>
    <ligand>
        <name>D-ribulose 5-phosphate</name>
        <dbReference type="ChEBI" id="CHEBI:58121"/>
    </ligand>
</feature>
<proteinExistence type="inferred from homology"/>
<evidence type="ECO:0000256" key="3">
    <source>
        <dbReference type="ARBA" id="ARBA00011738"/>
    </source>
</evidence>
<keyword evidence="9 12" id="KW-0464">Manganese</keyword>
<dbReference type="PANTHER" id="PTHR21327:SF38">
    <property type="entry name" value="3,4-DIHYDROXY-2-BUTANONE 4-PHOSPHATE SYNTHASE"/>
    <property type="match status" value="1"/>
</dbReference>
<feature type="site" description="Essential for catalytic activity" evidence="12">
    <location>
        <position position="174"/>
    </location>
</feature>
<evidence type="ECO:0000256" key="6">
    <source>
        <dbReference type="ARBA" id="ARBA00022619"/>
    </source>
</evidence>